<reference evidence="2" key="1">
    <citation type="journal article" date="2017" name="Cell">
        <title>Insights into land plant evolution garnered from the Marchantia polymorpha genome.</title>
        <authorList>
            <person name="Bowman J.L."/>
            <person name="Kohchi T."/>
            <person name="Yamato K.T."/>
            <person name="Jenkins J."/>
            <person name="Shu S."/>
            <person name="Ishizaki K."/>
            <person name="Yamaoka S."/>
            <person name="Nishihama R."/>
            <person name="Nakamura Y."/>
            <person name="Berger F."/>
            <person name="Adam C."/>
            <person name="Aki S.S."/>
            <person name="Althoff F."/>
            <person name="Araki T."/>
            <person name="Arteaga-Vazquez M.A."/>
            <person name="Balasubrmanian S."/>
            <person name="Barry K."/>
            <person name="Bauer D."/>
            <person name="Boehm C.R."/>
            <person name="Briginshaw L."/>
            <person name="Caballero-Perez J."/>
            <person name="Catarino B."/>
            <person name="Chen F."/>
            <person name="Chiyoda S."/>
            <person name="Chovatia M."/>
            <person name="Davies K.M."/>
            <person name="Delmans M."/>
            <person name="Demura T."/>
            <person name="Dierschke T."/>
            <person name="Dolan L."/>
            <person name="Dorantes-Acosta A.E."/>
            <person name="Eklund D.M."/>
            <person name="Florent S.N."/>
            <person name="Flores-Sandoval E."/>
            <person name="Fujiyama A."/>
            <person name="Fukuzawa H."/>
            <person name="Galik B."/>
            <person name="Grimanelli D."/>
            <person name="Grimwood J."/>
            <person name="Grossniklaus U."/>
            <person name="Hamada T."/>
            <person name="Haseloff J."/>
            <person name="Hetherington A.J."/>
            <person name="Higo A."/>
            <person name="Hirakawa Y."/>
            <person name="Hundley H.N."/>
            <person name="Ikeda Y."/>
            <person name="Inoue K."/>
            <person name="Inoue S.I."/>
            <person name="Ishida S."/>
            <person name="Jia Q."/>
            <person name="Kakita M."/>
            <person name="Kanazawa T."/>
            <person name="Kawai Y."/>
            <person name="Kawashima T."/>
            <person name="Kennedy M."/>
            <person name="Kinose K."/>
            <person name="Kinoshita T."/>
            <person name="Kohara Y."/>
            <person name="Koide E."/>
            <person name="Komatsu K."/>
            <person name="Kopischke S."/>
            <person name="Kubo M."/>
            <person name="Kyozuka J."/>
            <person name="Lagercrantz U."/>
            <person name="Lin S.S."/>
            <person name="Lindquist E."/>
            <person name="Lipzen A.M."/>
            <person name="Lu C.W."/>
            <person name="De Luna E."/>
            <person name="Martienssen R.A."/>
            <person name="Minamino N."/>
            <person name="Mizutani M."/>
            <person name="Mizutani M."/>
            <person name="Mochizuki N."/>
            <person name="Monte I."/>
            <person name="Mosher R."/>
            <person name="Nagasaki H."/>
            <person name="Nakagami H."/>
            <person name="Naramoto S."/>
            <person name="Nishitani K."/>
            <person name="Ohtani M."/>
            <person name="Okamoto T."/>
            <person name="Okumura M."/>
            <person name="Phillips J."/>
            <person name="Pollak B."/>
            <person name="Reinders A."/>
            <person name="Rovekamp M."/>
            <person name="Sano R."/>
            <person name="Sawa S."/>
            <person name="Schmid M.W."/>
            <person name="Shirakawa M."/>
            <person name="Solano R."/>
            <person name="Spunde A."/>
            <person name="Suetsugu N."/>
            <person name="Sugano S."/>
            <person name="Sugiyama A."/>
            <person name="Sun R."/>
            <person name="Suzuki Y."/>
            <person name="Takenaka M."/>
            <person name="Takezawa D."/>
            <person name="Tomogane H."/>
            <person name="Tsuzuki M."/>
            <person name="Ueda T."/>
            <person name="Umeda M."/>
            <person name="Ward J.M."/>
            <person name="Watanabe Y."/>
            <person name="Yazaki K."/>
            <person name="Yokoyama R."/>
            <person name="Yoshitake Y."/>
            <person name="Yotsui I."/>
            <person name="Zachgo S."/>
            <person name="Schmutz J."/>
        </authorList>
    </citation>
    <scope>NUCLEOTIDE SEQUENCE [LARGE SCALE GENOMIC DNA]</scope>
    <source>
        <strain evidence="2">Tak-1</strain>
    </source>
</reference>
<sequence length="68" mass="7475">MRMVHGQKKEGHTPSLNFRHTSVSARKILRINLKSWHQGAVSTPTSTNSNGRRIRDCVCSTVASAPSS</sequence>
<keyword evidence="2" id="KW-1185">Reference proteome</keyword>
<dbReference type="AlphaFoldDB" id="A0A2R6X1C7"/>
<name>A0A2R6X1C7_MARPO</name>
<gene>
    <name evidence="1" type="ORF">MARPO_0043s0137</name>
</gene>
<organism evidence="1 2">
    <name type="scientific">Marchantia polymorpha</name>
    <name type="common">Common liverwort</name>
    <name type="synonym">Marchantia aquatica</name>
    <dbReference type="NCBI Taxonomy" id="3197"/>
    <lineage>
        <taxon>Eukaryota</taxon>
        <taxon>Viridiplantae</taxon>
        <taxon>Streptophyta</taxon>
        <taxon>Embryophyta</taxon>
        <taxon>Marchantiophyta</taxon>
        <taxon>Marchantiopsida</taxon>
        <taxon>Marchantiidae</taxon>
        <taxon>Marchantiales</taxon>
        <taxon>Marchantiaceae</taxon>
        <taxon>Marchantia</taxon>
    </lineage>
</organism>
<proteinExistence type="predicted"/>
<accession>A0A2R6X1C7</accession>
<dbReference type="EMBL" id="KZ772715">
    <property type="protein sequence ID" value="PTQ39915.1"/>
    <property type="molecule type" value="Genomic_DNA"/>
</dbReference>
<dbReference type="Gramene" id="Mp1g07440.1">
    <property type="protein sequence ID" value="Mp1g07440.1.cds1"/>
    <property type="gene ID" value="Mp1g07440"/>
</dbReference>
<evidence type="ECO:0000313" key="1">
    <source>
        <dbReference type="EMBL" id="PTQ39915.1"/>
    </source>
</evidence>
<evidence type="ECO:0000313" key="2">
    <source>
        <dbReference type="Proteomes" id="UP000244005"/>
    </source>
</evidence>
<protein>
    <submittedName>
        <fullName evidence="1">Uncharacterized protein</fullName>
    </submittedName>
</protein>
<dbReference type="Proteomes" id="UP000244005">
    <property type="component" value="Unassembled WGS sequence"/>
</dbReference>